<comment type="caution">
    <text evidence="2">The sequence shown here is derived from an EMBL/GenBank/DDBJ whole genome shotgun (WGS) entry which is preliminary data.</text>
</comment>
<organism evidence="2 3">
    <name type="scientific">Puccinia striiformis f. sp. tritici PST-78</name>
    <dbReference type="NCBI Taxonomy" id="1165861"/>
    <lineage>
        <taxon>Eukaryota</taxon>
        <taxon>Fungi</taxon>
        <taxon>Dikarya</taxon>
        <taxon>Basidiomycota</taxon>
        <taxon>Pucciniomycotina</taxon>
        <taxon>Pucciniomycetes</taxon>
        <taxon>Pucciniales</taxon>
        <taxon>Pucciniaceae</taxon>
        <taxon>Puccinia</taxon>
    </lineage>
</organism>
<reference evidence="3" key="1">
    <citation type="submission" date="2014-03" db="EMBL/GenBank/DDBJ databases">
        <title>The Genome Sequence of Puccinia striiformis f. sp. tritici PST-78.</title>
        <authorList>
            <consortium name="The Broad Institute Genome Sequencing Platform"/>
            <person name="Cuomo C."/>
            <person name="Hulbert S."/>
            <person name="Chen X."/>
            <person name="Walker B."/>
            <person name="Young S.K."/>
            <person name="Zeng Q."/>
            <person name="Gargeya S."/>
            <person name="Fitzgerald M."/>
            <person name="Haas B."/>
            <person name="Abouelleil A."/>
            <person name="Alvarado L."/>
            <person name="Arachchi H.M."/>
            <person name="Berlin A.M."/>
            <person name="Chapman S.B."/>
            <person name="Goldberg J."/>
            <person name="Griggs A."/>
            <person name="Gujja S."/>
            <person name="Hansen M."/>
            <person name="Howarth C."/>
            <person name="Imamovic A."/>
            <person name="Larimer J."/>
            <person name="McCowan C."/>
            <person name="Montmayeur A."/>
            <person name="Murphy C."/>
            <person name="Neiman D."/>
            <person name="Pearson M."/>
            <person name="Priest M."/>
            <person name="Roberts A."/>
            <person name="Saif S."/>
            <person name="Shea T."/>
            <person name="Sisk P."/>
            <person name="Sykes S."/>
            <person name="Wortman J."/>
            <person name="Nusbaum C."/>
            <person name="Birren B."/>
        </authorList>
    </citation>
    <scope>NUCLEOTIDE SEQUENCE [LARGE SCALE GENOMIC DNA]</scope>
    <source>
        <strain evidence="3">race PST-78</strain>
    </source>
</reference>
<protein>
    <submittedName>
        <fullName evidence="2">Uncharacterized protein</fullName>
    </submittedName>
</protein>
<keyword evidence="3" id="KW-1185">Reference proteome</keyword>
<sequence>MEASYDVLRKDNEELNSGIQMESKTSRQLMVARESMQATTDSLRSQIESMNAEIETYKQQISDLQENNSPANQDLVVTSGKQRSQLTGPPQQLTHDLEQQKKLTETFED</sequence>
<name>A0A0L0UIH7_9BASI</name>
<feature type="region of interest" description="Disordered" evidence="1">
    <location>
        <begin position="63"/>
        <end position="109"/>
    </location>
</feature>
<dbReference type="AlphaFoldDB" id="A0A0L0UIH7"/>
<evidence type="ECO:0000256" key="1">
    <source>
        <dbReference type="SAM" id="MobiDB-lite"/>
    </source>
</evidence>
<evidence type="ECO:0000313" key="3">
    <source>
        <dbReference type="Proteomes" id="UP000054564"/>
    </source>
</evidence>
<feature type="compositionally biased region" description="Basic and acidic residues" evidence="1">
    <location>
        <begin position="95"/>
        <end position="109"/>
    </location>
</feature>
<gene>
    <name evidence="2" type="ORF">PSTG_19795</name>
</gene>
<evidence type="ECO:0000313" key="2">
    <source>
        <dbReference type="EMBL" id="KNE86838.1"/>
    </source>
</evidence>
<dbReference type="Proteomes" id="UP000054564">
    <property type="component" value="Unassembled WGS sequence"/>
</dbReference>
<feature type="compositionally biased region" description="Polar residues" evidence="1">
    <location>
        <begin position="63"/>
        <end position="94"/>
    </location>
</feature>
<dbReference type="EMBL" id="AJIL01007876">
    <property type="protein sequence ID" value="KNE86838.1"/>
    <property type="molecule type" value="Genomic_DNA"/>
</dbReference>
<proteinExistence type="predicted"/>
<accession>A0A0L0UIH7</accession>
<dbReference type="STRING" id="1165861.A0A0L0UIH7"/>